<sequence>MSKCVTAVHRTQGGKVKGKSEGLGIFYHEIGERGKNPRLWIPIRGGTRGDFPSVEKIDTPMRLVTGGIRPYDLTLTTSPLIIEYSKQALLVYNDNNNTNFEYDCLVKADCRLVAGFMYYITFEALSGNIRATFHARVWEKVGNQGSHVQSCEKLE</sequence>
<dbReference type="SUPFAM" id="SSF54403">
    <property type="entry name" value="Cystatin/monellin"/>
    <property type="match status" value="1"/>
</dbReference>
<dbReference type="InterPro" id="IPR000010">
    <property type="entry name" value="Cystatin_dom"/>
</dbReference>
<evidence type="ECO:0000313" key="4">
    <source>
        <dbReference type="EMBL" id="MED6133204.1"/>
    </source>
</evidence>
<evidence type="ECO:0000313" key="5">
    <source>
        <dbReference type="Proteomes" id="UP001341840"/>
    </source>
</evidence>
<dbReference type="Pfam" id="PF00031">
    <property type="entry name" value="Cystatin"/>
    <property type="match status" value="1"/>
</dbReference>
<dbReference type="InterPro" id="IPR006462">
    <property type="entry name" value="MS5"/>
</dbReference>
<name>A0ABU6SAT2_9FABA</name>
<evidence type="ECO:0000256" key="2">
    <source>
        <dbReference type="ARBA" id="ARBA00022704"/>
    </source>
</evidence>
<keyword evidence="1" id="KW-0646">Protease inhibitor</keyword>
<evidence type="ECO:0000259" key="3">
    <source>
        <dbReference type="Pfam" id="PF00031"/>
    </source>
</evidence>
<dbReference type="PANTHER" id="PTHR31260">
    <property type="entry name" value="CYSTATIN/MONELLIN SUPERFAMILY PROTEIN"/>
    <property type="match status" value="1"/>
</dbReference>
<protein>
    <recommendedName>
        <fullName evidence="3">Cystatin domain-containing protein</fullName>
    </recommendedName>
</protein>
<keyword evidence="5" id="KW-1185">Reference proteome</keyword>
<feature type="domain" description="Cystatin" evidence="3">
    <location>
        <begin position="87"/>
        <end position="140"/>
    </location>
</feature>
<dbReference type="InterPro" id="IPR046350">
    <property type="entry name" value="Cystatin_sf"/>
</dbReference>
<proteinExistence type="predicted"/>
<accession>A0ABU6SAT2</accession>
<keyword evidence="2" id="KW-0789">Thiol protease inhibitor</keyword>
<evidence type="ECO:0000256" key="1">
    <source>
        <dbReference type="ARBA" id="ARBA00022690"/>
    </source>
</evidence>
<reference evidence="4 5" key="1">
    <citation type="journal article" date="2023" name="Plants (Basel)">
        <title>Bridging the Gap: Combining Genomics and Transcriptomics Approaches to Understand Stylosanthes scabra, an Orphan Legume from the Brazilian Caatinga.</title>
        <authorList>
            <person name="Ferreira-Neto J.R.C."/>
            <person name="da Silva M.D."/>
            <person name="Binneck E."/>
            <person name="de Melo N.F."/>
            <person name="da Silva R.H."/>
            <person name="de Melo A.L.T.M."/>
            <person name="Pandolfi V."/>
            <person name="Bustamante F.O."/>
            <person name="Brasileiro-Vidal A.C."/>
            <person name="Benko-Iseppon A.M."/>
        </authorList>
    </citation>
    <scope>NUCLEOTIDE SEQUENCE [LARGE SCALE GENOMIC DNA]</scope>
    <source>
        <tissue evidence="4">Leaves</tissue>
    </source>
</reference>
<dbReference type="Proteomes" id="UP001341840">
    <property type="component" value="Unassembled WGS sequence"/>
</dbReference>
<dbReference type="Gene3D" id="3.10.450.10">
    <property type="match status" value="1"/>
</dbReference>
<comment type="caution">
    <text evidence="4">The sequence shown here is derived from an EMBL/GenBank/DDBJ whole genome shotgun (WGS) entry which is preliminary data.</text>
</comment>
<gene>
    <name evidence="4" type="ORF">PIB30_026397</name>
</gene>
<organism evidence="4 5">
    <name type="scientific">Stylosanthes scabra</name>
    <dbReference type="NCBI Taxonomy" id="79078"/>
    <lineage>
        <taxon>Eukaryota</taxon>
        <taxon>Viridiplantae</taxon>
        <taxon>Streptophyta</taxon>
        <taxon>Embryophyta</taxon>
        <taxon>Tracheophyta</taxon>
        <taxon>Spermatophyta</taxon>
        <taxon>Magnoliopsida</taxon>
        <taxon>eudicotyledons</taxon>
        <taxon>Gunneridae</taxon>
        <taxon>Pentapetalae</taxon>
        <taxon>rosids</taxon>
        <taxon>fabids</taxon>
        <taxon>Fabales</taxon>
        <taxon>Fabaceae</taxon>
        <taxon>Papilionoideae</taxon>
        <taxon>50 kb inversion clade</taxon>
        <taxon>dalbergioids sensu lato</taxon>
        <taxon>Dalbergieae</taxon>
        <taxon>Pterocarpus clade</taxon>
        <taxon>Stylosanthes</taxon>
    </lineage>
</organism>
<dbReference type="PANTHER" id="PTHR31260:SF28">
    <property type="entry name" value="CYSTATIN DOMAIN PROTEIN"/>
    <property type="match status" value="1"/>
</dbReference>
<dbReference type="EMBL" id="JASCZI010060514">
    <property type="protein sequence ID" value="MED6133204.1"/>
    <property type="molecule type" value="Genomic_DNA"/>
</dbReference>